<feature type="region of interest" description="Disordered" evidence="1">
    <location>
        <begin position="26"/>
        <end position="64"/>
    </location>
</feature>
<reference evidence="3 4" key="1">
    <citation type="submission" date="2014-04" db="EMBL/GenBank/DDBJ databases">
        <title>Genome evolution of avian class.</title>
        <authorList>
            <person name="Zhang G."/>
            <person name="Li C."/>
        </authorList>
    </citation>
    <scope>NUCLEOTIDE SEQUENCE [LARGE SCALE GENOMIC DNA]</scope>
    <source>
        <strain evidence="3">BGI_N323</strain>
    </source>
</reference>
<dbReference type="GO" id="GO:0004674">
    <property type="term" value="F:protein serine/threonine kinase activity"/>
    <property type="evidence" value="ECO:0007669"/>
    <property type="project" value="TreeGrafter"/>
</dbReference>
<keyword evidence="3" id="KW-0418">Kinase</keyword>
<keyword evidence="4" id="KW-1185">Reference proteome</keyword>
<proteinExistence type="predicted"/>
<dbReference type="OrthoDB" id="2250022at2759"/>
<feature type="non-terminal residue" evidence="3">
    <location>
        <position position="1"/>
    </location>
</feature>
<organism evidence="3 4">
    <name type="scientific">Cathartes aura</name>
    <name type="common">Turkey vulture</name>
    <name type="synonym">Vultur aura</name>
    <dbReference type="NCBI Taxonomy" id="43455"/>
    <lineage>
        <taxon>Eukaryota</taxon>
        <taxon>Metazoa</taxon>
        <taxon>Chordata</taxon>
        <taxon>Craniata</taxon>
        <taxon>Vertebrata</taxon>
        <taxon>Euteleostomi</taxon>
        <taxon>Archelosauria</taxon>
        <taxon>Archosauria</taxon>
        <taxon>Dinosauria</taxon>
        <taxon>Saurischia</taxon>
        <taxon>Theropoda</taxon>
        <taxon>Coelurosauria</taxon>
        <taxon>Aves</taxon>
        <taxon>Neognathae</taxon>
        <taxon>Neoaves</taxon>
        <taxon>Telluraves</taxon>
        <taxon>Accipitrimorphae</taxon>
        <taxon>Accipitriformes</taxon>
        <taxon>Cathartidae</taxon>
        <taxon>Cathartes</taxon>
    </lineage>
</organism>
<dbReference type="PROSITE" id="PS51189">
    <property type="entry name" value="FAT"/>
    <property type="match status" value="1"/>
</dbReference>
<dbReference type="InterPro" id="IPR050517">
    <property type="entry name" value="DDR_Repair_Kinase"/>
</dbReference>
<feature type="domain" description="FAT" evidence="2">
    <location>
        <begin position="1"/>
        <end position="177"/>
    </location>
</feature>
<dbReference type="Proteomes" id="UP000053745">
    <property type="component" value="Unassembled WGS sequence"/>
</dbReference>
<dbReference type="GO" id="GO:0005634">
    <property type="term" value="C:nucleus"/>
    <property type="evidence" value="ECO:0007669"/>
    <property type="project" value="TreeGrafter"/>
</dbReference>
<feature type="compositionally biased region" description="Polar residues" evidence="1">
    <location>
        <begin position="37"/>
        <end position="60"/>
    </location>
</feature>
<dbReference type="GO" id="GO:0031931">
    <property type="term" value="C:TORC1 complex"/>
    <property type="evidence" value="ECO:0007669"/>
    <property type="project" value="TreeGrafter"/>
</dbReference>
<dbReference type="PANTHER" id="PTHR11139:SF9">
    <property type="entry name" value="SERINE_THREONINE-PROTEIN KINASE MTOR"/>
    <property type="match status" value="1"/>
</dbReference>
<keyword evidence="3" id="KW-0808">Transferase</keyword>
<dbReference type="GO" id="GO:0016242">
    <property type="term" value="P:negative regulation of macroautophagy"/>
    <property type="evidence" value="ECO:0007669"/>
    <property type="project" value="TreeGrafter"/>
</dbReference>
<evidence type="ECO:0000313" key="3">
    <source>
        <dbReference type="EMBL" id="KFP51762.1"/>
    </source>
</evidence>
<dbReference type="GO" id="GO:0038202">
    <property type="term" value="P:TORC1 signaling"/>
    <property type="evidence" value="ECO:0007669"/>
    <property type="project" value="TreeGrafter"/>
</dbReference>
<dbReference type="InterPro" id="IPR057564">
    <property type="entry name" value="HEAT_ATR"/>
</dbReference>
<evidence type="ECO:0000259" key="2">
    <source>
        <dbReference type="PROSITE" id="PS51189"/>
    </source>
</evidence>
<dbReference type="InterPro" id="IPR014009">
    <property type="entry name" value="PIK_FAT"/>
</dbReference>
<protein>
    <submittedName>
        <fullName evidence="3">Serine/threonine-protein kinase mTOR</fullName>
    </submittedName>
</protein>
<evidence type="ECO:0000313" key="4">
    <source>
        <dbReference type="Proteomes" id="UP000053745"/>
    </source>
</evidence>
<dbReference type="Pfam" id="PF23593">
    <property type="entry name" value="HEAT_ATR"/>
    <property type="match status" value="1"/>
</dbReference>
<dbReference type="Pfam" id="PF02259">
    <property type="entry name" value="FAT"/>
    <property type="match status" value="1"/>
</dbReference>
<dbReference type="EMBL" id="KL304005">
    <property type="protein sequence ID" value="KFP51762.1"/>
    <property type="molecule type" value="Genomic_DNA"/>
</dbReference>
<feature type="non-terminal residue" evidence="3">
    <location>
        <position position="208"/>
    </location>
</feature>
<evidence type="ECO:0000256" key="1">
    <source>
        <dbReference type="SAM" id="MobiDB-lite"/>
    </source>
</evidence>
<dbReference type="InterPro" id="IPR003151">
    <property type="entry name" value="PIK-rel_kinase_FAT"/>
</dbReference>
<dbReference type="AlphaFoldDB" id="A0A091L7H2"/>
<name>A0A091L7H2_CATAU</name>
<dbReference type="PANTHER" id="PTHR11139">
    <property type="entry name" value="ATAXIA TELANGIECTASIA MUTATED ATM -RELATED"/>
    <property type="match status" value="1"/>
</dbReference>
<accession>A0A091L7H2</accession>
<sequence length="208" mass="23495">WQAWHAWAVMNFEAVLHYKHQNQARDEKKKLRHASGASITSANTEGSNSESDAESTENSPIPSPVQKKVTEVPFFPVYVERLFFGSISLSRGNNLQDTLRVLTLWFDYGHWPDVNEALVEGVKAIQIDTWLQVIPQLIARIDTPRPLVGRLIHQLLTDIGRYHPQALIYPLTVASKSTTTARHNAANKILKNMCEHSNTLVQQAMMVS</sequence>
<dbReference type="GO" id="GO:0031932">
    <property type="term" value="C:TORC2 complex"/>
    <property type="evidence" value="ECO:0007669"/>
    <property type="project" value="TreeGrafter"/>
</dbReference>
<gene>
    <name evidence="3" type="ORF">N323_10287</name>
</gene>
<dbReference type="GO" id="GO:0005737">
    <property type="term" value="C:cytoplasm"/>
    <property type="evidence" value="ECO:0007669"/>
    <property type="project" value="TreeGrafter"/>
</dbReference>